<evidence type="ECO:0000313" key="2">
    <source>
        <dbReference type="Proteomes" id="UP000095759"/>
    </source>
</evidence>
<sequence length="83" mass="9209">MVADSGSMRLRAMRSYRAIAASATGSWQSPSTRPMLSPPVISLVIMSGVKAEKMRKRTKYASAVNVETRRSLRYPERSASRSM</sequence>
<protein>
    <submittedName>
        <fullName evidence="1">Uncharacterized protein</fullName>
    </submittedName>
</protein>
<proteinExistence type="predicted"/>
<dbReference type="Proteomes" id="UP000095759">
    <property type="component" value="Unassembled WGS sequence"/>
</dbReference>
<dbReference type="AlphaFoldDB" id="A0A1E5PGG5"/>
<reference evidence="1 2" key="1">
    <citation type="submission" date="2016-08" db="EMBL/GenBank/DDBJ databases">
        <title>Complete genome sequence of Streptomyces agglomeratus strain 6-3-2, a novel anti-MRSA actinomycete isolated from Wuli of Tebit, China.</title>
        <authorList>
            <person name="Chen X."/>
        </authorList>
    </citation>
    <scope>NUCLEOTIDE SEQUENCE [LARGE SCALE GENOMIC DNA]</scope>
    <source>
        <strain evidence="1 2">6-3-2</strain>
    </source>
</reference>
<evidence type="ECO:0000313" key="1">
    <source>
        <dbReference type="EMBL" id="OEJ28633.1"/>
    </source>
</evidence>
<dbReference type="EMBL" id="MEHJ01000001">
    <property type="protein sequence ID" value="OEJ28633.1"/>
    <property type="molecule type" value="Genomic_DNA"/>
</dbReference>
<comment type="caution">
    <text evidence="1">The sequence shown here is derived from an EMBL/GenBank/DDBJ whole genome shotgun (WGS) entry which is preliminary data.</text>
</comment>
<keyword evidence="2" id="KW-1185">Reference proteome</keyword>
<name>A0A1E5PGG5_9ACTN</name>
<gene>
    <name evidence="1" type="ORF">AS594_33340</name>
</gene>
<organism evidence="1 2">
    <name type="scientific">Streptomyces agglomeratus</name>
    <dbReference type="NCBI Taxonomy" id="285458"/>
    <lineage>
        <taxon>Bacteria</taxon>
        <taxon>Bacillati</taxon>
        <taxon>Actinomycetota</taxon>
        <taxon>Actinomycetes</taxon>
        <taxon>Kitasatosporales</taxon>
        <taxon>Streptomycetaceae</taxon>
        <taxon>Streptomyces</taxon>
    </lineage>
</organism>
<accession>A0A1E5PGG5</accession>